<keyword evidence="4" id="KW-1015">Disulfide bond</keyword>
<keyword evidence="2" id="KW-0964">Secreted</keyword>
<feature type="region of interest" description="Disordered" evidence="5">
    <location>
        <begin position="81"/>
        <end position="121"/>
    </location>
</feature>
<dbReference type="AlphaFoldDB" id="A0A8H6XJ69"/>
<dbReference type="SMART" id="SM00747">
    <property type="entry name" value="CFEM"/>
    <property type="match status" value="1"/>
</dbReference>
<dbReference type="PROSITE" id="PS52012">
    <property type="entry name" value="CFEM"/>
    <property type="match status" value="1"/>
</dbReference>
<comment type="subcellular location">
    <subcellularLocation>
        <location evidence="1">Secreted</location>
    </subcellularLocation>
</comment>
<proteinExistence type="predicted"/>
<keyword evidence="8" id="KW-1185">Reference proteome</keyword>
<reference evidence="7" key="1">
    <citation type="submission" date="2020-05" db="EMBL/GenBank/DDBJ databases">
        <title>Mycena genomes resolve the evolution of fungal bioluminescence.</title>
        <authorList>
            <person name="Tsai I.J."/>
        </authorList>
    </citation>
    <scope>NUCLEOTIDE SEQUENCE</scope>
    <source>
        <strain evidence="7">CCC161011</strain>
    </source>
</reference>
<feature type="compositionally biased region" description="Low complexity" evidence="5">
    <location>
        <begin position="231"/>
        <end position="254"/>
    </location>
</feature>
<name>A0A8H6XJ69_9AGAR</name>
<evidence type="ECO:0000256" key="1">
    <source>
        <dbReference type="ARBA" id="ARBA00004613"/>
    </source>
</evidence>
<evidence type="ECO:0000256" key="5">
    <source>
        <dbReference type="SAM" id="MobiDB-lite"/>
    </source>
</evidence>
<protein>
    <submittedName>
        <fullName evidence="7">CFEM domain-containing protein</fullName>
    </submittedName>
</protein>
<evidence type="ECO:0000313" key="8">
    <source>
        <dbReference type="Proteomes" id="UP000620124"/>
    </source>
</evidence>
<dbReference type="OrthoDB" id="4505683at2759"/>
<accession>A0A8H6XJ69</accession>
<evidence type="ECO:0000256" key="3">
    <source>
        <dbReference type="ARBA" id="ARBA00022729"/>
    </source>
</evidence>
<dbReference type="Proteomes" id="UP000620124">
    <property type="component" value="Unassembled WGS sequence"/>
</dbReference>
<feature type="domain" description="CFEM" evidence="6">
    <location>
        <begin position="114"/>
        <end position="227"/>
    </location>
</feature>
<dbReference type="Pfam" id="PF05730">
    <property type="entry name" value="CFEM"/>
    <property type="match status" value="1"/>
</dbReference>
<evidence type="ECO:0000313" key="7">
    <source>
        <dbReference type="EMBL" id="KAF7341404.1"/>
    </source>
</evidence>
<organism evidence="7 8">
    <name type="scientific">Mycena venus</name>
    <dbReference type="NCBI Taxonomy" id="2733690"/>
    <lineage>
        <taxon>Eukaryota</taxon>
        <taxon>Fungi</taxon>
        <taxon>Dikarya</taxon>
        <taxon>Basidiomycota</taxon>
        <taxon>Agaricomycotina</taxon>
        <taxon>Agaricomycetes</taxon>
        <taxon>Agaricomycetidae</taxon>
        <taxon>Agaricales</taxon>
        <taxon>Marasmiineae</taxon>
        <taxon>Mycenaceae</taxon>
        <taxon>Mycena</taxon>
    </lineage>
</organism>
<sequence length="290" mass="28335">MQALDDIGLAPATDPPKMNIYINPRPKFSPHCSLLSSKKKTLLLDSCNTTRMRFTLFALLALSSSALAHWHSSAASSGSAASHSGSGAIPSSSSAPHSSSGPTHSGSGAIPSSSPAIPSGSASISNTGSAAIPSSSAQLTPCALNCLAAAASASECGTPTNLTCVCTNPDFQYKAASCLKAECRPAEGAAVLDMQASQCYGLSATGAPTATAPFTPSNSAADISASVPASGSSSVRSGSASGEPGSPASSSSSPRQSGNTGGAVALWSGNGLVLATLTTLFGGVLGAIVV</sequence>
<comment type="caution">
    <text evidence="7">The sequence shown here is derived from an EMBL/GenBank/DDBJ whole genome shotgun (WGS) entry which is preliminary data.</text>
</comment>
<gene>
    <name evidence="7" type="ORF">MVEN_01877200</name>
</gene>
<dbReference type="GO" id="GO:0005576">
    <property type="term" value="C:extracellular region"/>
    <property type="evidence" value="ECO:0007669"/>
    <property type="project" value="UniProtKB-SubCell"/>
</dbReference>
<dbReference type="EMBL" id="JACAZI010000018">
    <property type="protein sequence ID" value="KAF7341404.1"/>
    <property type="molecule type" value="Genomic_DNA"/>
</dbReference>
<evidence type="ECO:0000256" key="4">
    <source>
        <dbReference type="ARBA" id="ARBA00023157"/>
    </source>
</evidence>
<dbReference type="InterPro" id="IPR008427">
    <property type="entry name" value="Extracellular_membr_CFEM_dom"/>
</dbReference>
<evidence type="ECO:0000256" key="2">
    <source>
        <dbReference type="ARBA" id="ARBA00022525"/>
    </source>
</evidence>
<feature type="region of interest" description="Disordered" evidence="5">
    <location>
        <begin position="231"/>
        <end position="261"/>
    </location>
</feature>
<keyword evidence="3" id="KW-0732">Signal</keyword>
<evidence type="ECO:0000259" key="6">
    <source>
        <dbReference type="PROSITE" id="PS52012"/>
    </source>
</evidence>